<feature type="coiled-coil region" evidence="1">
    <location>
        <begin position="30"/>
        <end position="57"/>
    </location>
</feature>
<keyword evidence="2" id="KW-0472">Membrane</keyword>
<evidence type="ECO:0000313" key="3">
    <source>
        <dbReference type="EMBL" id="SMO94355.1"/>
    </source>
</evidence>
<accession>A0A521FDV6</accession>
<keyword evidence="1" id="KW-0175">Coiled coil</keyword>
<keyword evidence="2" id="KW-0812">Transmembrane</keyword>
<name>A0A521FDV6_9BACT</name>
<gene>
    <name evidence="3" type="ORF">SAMN06265218_1316</name>
</gene>
<feature type="transmembrane region" description="Helical" evidence="2">
    <location>
        <begin position="83"/>
        <end position="105"/>
    </location>
</feature>
<dbReference type="AlphaFoldDB" id="A0A521FDV6"/>
<reference evidence="3 4" key="1">
    <citation type="submission" date="2017-05" db="EMBL/GenBank/DDBJ databases">
        <authorList>
            <person name="Varghese N."/>
            <person name="Submissions S."/>
        </authorList>
    </citation>
    <scope>NUCLEOTIDE SEQUENCE [LARGE SCALE GENOMIC DNA]</scope>
    <source>
        <strain evidence="3 4">DSM 21194</strain>
    </source>
</reference>
<protein>
    <submittedName>
        <fullName evidence="3">Uncharacterized protein</fullName>
    </submittedName>
</protein>
<keyword evidence="4" id="KW-1185">Reference proteome</keyword>
<dbReference type="RefSeq" id="WP_142716090.1">
    <property type="nucleotide sequence ID" value="NZ_FXTH01000031.1"/>
</dbReference>
<evidence type="ECO:0000256" key="1">
    <source>
        <dbReference type="SAM" id="Coils"/>
    </source>
</evidence>
<keyword evidence="2" id="KW-1133">Transmembrane helix</keyword>
<proteinExistence type="predicted"/>
<evidence type="ECO:0000313" key="4">
    <source>
        <dbReference type="Proteomes" id="UP000317593"/>
    </source>
</evidence>
<dbReference type="EMBL" id="FXTH01000031">
    <property type="protein sequence ID" value="SMO94355.1"/>
    <property type="molecule type" value="Genomic_DNA"/>
</dbReference>
<sequence>MGQKRIHNIIDEKFGTHLAEFQKKLTNSMEEAYFERIDELNRRTEELNNRADAFANALDRGEELTKKNRQFVEKYEMKMTLNYMLAGALGGAIGGLIVLLLWSWLG</sequence>
<dbReference type="Proteomes" id="UP000317593">
    <property type="component" value="Unassembled WGS sequence"/>
</dbReference>
<evidence type="ECO:0000256" key="2">
    <source>
        <dbReference type="SAM" id="Phobius"/>
    </source>
</evidence>
<organism evidence="3 4">
    <name type="scientific">Fodinibius sediminis</name>
    <dbReference type="NCBI Taxonomy" id="1214077"/>
    <lineage>
        <taxon>Bacteria</taxon>
        <taxon>Pseudomonadati</taxon>
        <taxon>Balneolota</taxon>
        <taxon>Balneolia</taxon>
        <taxon>Balneolales</taxon>
        <taxon>Balneolaceae</taxon>
        <taxon>Fodinibius</taxon>
    </lineage>
</organism>